<name>A0ABU6V6G7_9FABA</name>
<keyword evidence="2" id="KW-1185">Reference proteome</keyword>
<evidence type="ECO:0008006" key="3">
    <source>
        <dbReference type="Google" id="ProtNLM"/>
    </source>
</evidence>
<dbReference type="Gene3D" id="3.40.395.10">
    <property type="entry name" value="Adenoviral Proteinase, Chain A"/>
    <property type="match status" value="1"/>
</dbReference>
<gene>
    <name evidence="1" type="ORF">PIB30_013656</name>
</gene>
<accession>A0ABU6V6G7</accession>
<evidence type="ECO:0000313" key="2">
    <source>
        <dbReference type="Proteomes" id="UP001341840"/>
    </source>
</evidence>
<dbReference type="SUPFAM" id="SSF54001">
    <property type="entry name" value="Cysteine proteinases"/>
    <property type="match status" value="1"/>
</dbReference>
<reference evidence="1 2" key="1">
    <citation type="journal article" date="2023" name="Plants (Basel)">
        <title>Bridging the Gap: Combining Genomics and Transcriptomics Approaches to Understand Stylosanthes scabra, an Orphan Legume from the Brazilian Caatinga.</title>
        <authorList>
            <person name="Ferreira-Neto J.R.C."/>
            <person name="da Silva M.D."/>
            <person name="Binneck E."/>
            <person name="de Melo N.F."/>
            <person name="da Silva R.H."/>
            <person name="de Melo A.L.T.M."/>
            <person name="Pandolfi V."/>
            <person name="Bustamante F.O."/>
            <person name="Brasileiro-Vidal A.C."/>
            <person name="Benko-Iseppon A.M."/>
        </authorList>
    </citation>
    <scope>NUCLEOTIDE SEQUENCE [LARGE SCALE GENOMIC DNA]</scope>
    <source>
        <tissue evidence="1">Leaves</tissue>
    </source>
</reference>
<evidence type="ECO:0000313" key="1">
    <source>
        <dbReference type="EMBL" id="MED6168674.1"/>
    </source>
</evidence>
<protein>
    <recommendedName>
        <fullName evidence="3">Ubiquitin-like protease family profile domain-containing protein</fullName>
    </recommendedName>
</protein>
<proteinExistence type="predicted"/>
<dbReference type="EMBL" id="JASCZI010151070">
    <property type="protein sequence ID" value="MED6168674.1"/>
    <property type="molecule type" value="Genomic_DNA"/>
</dbReference>
<sequence length="139" mass="16330">MAPTKYVDIQVVNIMCHILNKTPEERYQNLIYCVPLEISTRKPHEISTLLNIDEYLSFLEKDRLLGRRFLFAPVLSNEHWWLYVLDVEKKYLFVLDSKNVVSPTLERTEMGKFAVSHLQIPVRDVLFFLFMFAFVSGSA</sequence>
<dbReference type="InterPro" id="IPR038765">
    <property type="entry name" value="Papain-like_cys_pep_sf"/>
</dbReference>
<comment type="caution">
    <text evidence="1">The sequence shown here is derived from an EMBL/GenBank/DDBJ whole genome shotgun (WGS) entry which is preliminary data.</text>
</comment>
<organism evidence="1 2">
    <name type="scientific">Stylosanthes scabra</name>
    <dbReference type="NCBI Taxonomy" id="79078"/>
    <lineage>
        <taxon>Eukaryota</taxon>
        <taxon>Viridiplantae</taxon>
        <taxon>Streptophyta</taxon>
        <taxon>Embryophyta</taxon>
        <taxon>Tracheophyta</taxon>
        <taxon>Spermatophyta</taxon>
        <taxon>Magnoliopsida</taxon>
        <taxon>eudicotyledons</taxon>
        <taxon>Gunneridae</taxon>
        <taxon>Pentapetalae</taxon>
        <taxon>rosids</taxon>
        <taxon>fabids</taxon>
        <taxon>Fabales</taxon>
        <taxon>Fabaceae</taxon>
        <taxon>Papilionoideae</taxon>
        <taxon>50 kb inversion clade</taxon>
        <taxon>dalbergioids sensu lato</taxon>
        <taxon>Dalbergieae</taxon>
        <taxon>Pterocarpus clade</taxon>
        <taxon>Stylosanthes</taxon>
    </lineage>
</organism>
<dbReference type="Proteomes" id="UP001341840">
    <property type="component" value="Unassembled WGS sequence"/>
</dbReference>